<evidence type="ECO:0000259" key="1">
    <source>
        <dbReference type="SMART" id="SM00989"/>
    </source>
</evidence>
<dbReference type="Pfam" id="PF02830">
    <property type="entry name" value="V4R"/>
    <property type="match status" value="1"/>
</dbReference>
<dbReference type="PANTHER" id="PTHR35090">
    <property type="entry name" value="DNA-DIRECTED RNA POLYMERASE SUBUNIT I"/>
    <property type="match status" value="1"/>
</dbReference>
<evidence type="ECO:0000313" key="3">
    <source>
        <dbReference type="Proteomes" id="UP000295106"/>
    </source>
</evidence>
<dbReference type="GO" id="GO:0030494">
    <property type="term" value="P:bacteriochlorophyll biosynthetic process"/>
    <property type="evidence" value="ECO:0007669"/>
    <property type="project" value="InterPro"/>
</dbReference>
<comment type="caution">
    <text evidence="2">The sequence shown here is derived from an EMBL/GenBank/DDBJ whole genome shotgun (WGS) entry which is preliminary data.</text>
</comment>
<name>A0A4R2M966_RUBGE</name>
<dbReference type="SMART" id="SM00989">
    <property type="entry name" value="V4R"/>
    <property type="match status" value="1"/>
</dbReference>
<dbReference type="SUPFAM" id="SSF111126">
    <property type="entry name" value="Ligand-binding domain in the NO signalling and Golgi transport"/>
    <property type="match status" value="1"/>
</dbReference>
<dbReference type="EMBL" id="SLXD01000011">
    <property type="protein sequence ID" value="TCP00824.1"/>
    <property type="molecule type" value="Genomic_DNA"/>
</dbReference>
<dbReference type="InterPro" id="IPR010249">
    <property type="entry name" value="BchJ"/>
</dbReference>
<dbReference type="InterPro" id="IPR004096">
    <property type="entry name" value="V4R"/>
</dbReference>
<dbReference type="RefSeq" id="WP_132648451.1">
    <property type="nucleotide sequence ID" value="NZ_CP181386.1"/>
</dbReference>
<dbReference type="OrthoDB" id="2080515at2"/>
<reference evidence="2 3" key="1">
    <citation type="submission" date="2019-03" db="EMBL/GenBank/DDBJ databases">
        <title>Genomic Encyclopedia of Type Strains, Phase IV (KMG-IV): sequencing the most valuable type-strain genomes for metagenomic binning, comparative biology and taxonomic classification.</title>
        <authorList>
            <person name="Goeker M."/>
        </authorList>
    </citation>
    <scope>NUCLEOTIDE SEQUENCE [LARGE SCALE GENOMIC DNA]</scope>
    <source>
        <strain evidence="2 3">DSM 1709</strain>
    </source>
</reference>
<proteinExistence type="predicted"/>
<dbReference type="Proteomes" id="UP000295106">
    <property type="component" value="Unassembled WGS sequence"/>
</dbReference>
<dbReference type="InterPro" id="IPR024096">
    <property type="entry name" value="NO_sig/Golgi_transp_ligand-bd"/>
</dbReference>
<dbReference type="NCBIfam" id="TIGR02019">
    <property type="entry name" value="BchJ"/>
    <property type="match status" value="1"/>
</dbReference>
<dbReference type="GeneID" id="99683019"/>
<organism evidence="2 3">
    <name type="scientific">Rubrivivax gelatinosus</name>
    <name type="common">Rhodocyclus gelatinosus</name>
    <name type="synonym">Rhodopseudomonas gelatinosa</name>
    <dbReference type="NCBI Taxonomy" id="28068"/>
    <lineage>
        <taxon>Bacteria</taxon>
        <taxon>Pseudomonadati</taxon>
        <taxon>Pseudomonadota</taxon>
        <taxon>Betaproteobacteria</taxon>
        <taxon>Burkholderiales</taxon>
        <taxon>Sphaerotilaceae</taxon>
        <taxon>Rubrivivax</taxon>
    </lineage>
</organism>
<accession>A0A4R2M966</accession>
<evidence type="ECO:0000313" key="2">
    <source>
        <dbReference type="EMBL" id="TCP00824.1"/>
    </source>
</evidence>
<dbReference type="GO" id="GO:0015979">
    <property type="term" value="P:photosynthesis"/>
    <property type="evidence" value="ECO:0007669"/>
    <property type="project" value="InterPro"/>
</dbReference>
<protein>
    <submittedName>
        <fullName evidence="2">Divinyl protochlorophyllide a 8-vinyl-reductase</fullName>
    </submittedName>
</protein>
<feature type="domain" description="4-vinyl reductase 4VR" evidence="1">
    <location>
        <begin position="134"/>
        <end position="195"/>
    </location>
</feature>
<dbReference type="AlphaFoldDB" id="A0A4R2M966"/>
<dbReference type="PANTHER" id="PTHR35090:SF1">
    <property type="entry name" value="SLR0144 PROTEIN"/>
    <property type="match status" value="1"/>
</dbReference>
<sequence>MNVAGRIGPNAIIRVAEVLPSRVGTDLTRRLFDRAGLVNYLTAPPESMVDEAEVRRLHGVLRESLGPAAAREIAHAAGVRTADYLLARRIPKPVQALLKILPAPLAARVLLTAIGRNSWTFAGSGHFSYVVGRPCVLTIRDNPLCRGWQADEPACDFYTGTFERLFTVLVHRNAQVHESACEACGAPACRFEITW</sequence>
<dbReference type="Gene3D" id="3.30.1380.20">
    <property type="entry name" value="Trafficking protein particle complex subunit 3"/>
    <property type="match status" value="1"/>
</dbReference>
<gene>
    <name evidence="2" type="ORF">EV684_11128</name>
</gene>